<accession>A0A6G1JP61</accession>
<sequence length="163" mass="18684">MLQIPKRGFGRSMRYAMDIISIEFATAMAPQQETGDDYGVAAQLIVGDEVSLRENKEVRYRYGRLLLIERVRDVLAKHVETLDISDTTTSDTGDDGAIWLKHHLKQLEILPPDDTVGVLKSPRSNFLQWQQDLLLKRKANKITETANVYNSNQRPERCLILWT</sequence>
<dbReference type="Proteomes" id="UP000799291">
    <property type="component" value="Unassembled WGS sequence"/>
</dbReference>
<organism evidence="1 2">
    <name type="scientific">Lentithecium fluviatile CBS 122367</name>
    <dbReference type="NCBI Taxonomy" id="1168545"/>
    <lineage>
        <taxon>Eukaryota</taxon>
        <taxon>Fungi</taxon>
        <taxon>Dikarya</taxon>
        <taxon>Ascomycota</taxon>
        <taxon>Pezizomycotina</taxon>
        <taxon>Dothideomycetes</taxon>
        <taxon>Pleosporomycetidae</taxon>
        <taxon>Pleosporales</taxon>
        <taxon>Massarineae</taxon>
        <taxon>Lentitheciaceae</taxon>
        <taxon>Lentithecium</taxon>
    </lineage>
</organism>
<reference evidence="1" key="1">
    <citation type="journal article" date="2020" name="Stud. Mycol.">
        <title>101 Dothideomycetes genomes: a test case for predicting lifestyles and emergence of pathogens.</title>
        <authorList>
            <person name="Haridas S."/>
            <person name="Albert R."/>
            <person name="Binder M."/>
            <person name="Bloem J."/>
            <person name="Labutti K."/>
            <person name="Salamov A."/>
            <person name="Andreopoulos B."/>
            <person name="Baker S."/>
            <person name="Barry K."/>
            <person name="Bills G."/>
            <person name="Bluhm B."/>
            <person name="Cannon C."/>
            <person name="Castanera R."/>
            <person name="Culley D."/>
            <person name="Daum C."/>
            <person name="Ezra D."/>
            <person name="Gonzalez J."/>
            <person name="Henrissat B."/>
            <person name="Kuo A."/>
            <person name="Liang C."/>
            <person name="Lipzen A."/>
            <person name="Lutzoni F."/>
            <person name="Magnuson J."/>
            <person name="Mondo S."/>
            <person name="Nolan M."/>
            <person name="Ohm R."/>
            <person name="Pangilinan J."/>
            <person name="Park H.-J."/>
            <person name="Ramirez L."/>
            <person name="Alfaro M."/>
            <person name="Sun H."/>
            <person name="Tritt A."/>
            <person name="Yoshinaga Y."/>
            <person name="Zwiers L.-H."/>
            <person name="Turgeon B."/>
            <person name="Goodwin S."/>
            <person name="Spatafora J."/>
            <person name="Crous P."/>
            <person name="Grigoriev I."/>
        </authorList>
    </citation>
    <scope>NUCLEOTIDE SEQUENCE</scope>
    <source>
        <strain evidence="1">CBS 122367</strain>
    </source>
</reference>
<keyword evidence="2" id="KW-1185">Reference proteome</keyword>
<proteinExistence type="predicted"/>
<evidence type="ECO:0000313" key="1">
    <source>
        <dbReference type="EMBL" id="KAF2691939.1"/>
    </source>
</evidence>
<gene>
    <name evidence="1" type="ORF">K458DRAFT_398318</name>
</gene>
<evidence type="ECO:0000313" key="2">
    <source>
        <dbReference type="Proteomes" id="UP000799291"/>
    </source>
</evidence>
<name>A0A6G1JP61_9PLEO</name>
<protein>
    <submittedName>
        <fullName evidence="1">Uncharacterized protein</fullName>
    </submittedName>
</protein>
<dbReference type="EMBL" id="MU005569">
    <property type="protein sequence ID" value="KAF2691939.1"/>
    <property type="molecule type" value="Genomic_DNA"/>
</dbReference>
<dbReference type="AlphaFoldDB" id="A0A6G1JP61"/>